<dbReference type="InterPro" id="IPR001764">
    <property type="entry name" value="Glyco_hydro_3_N"/>
</dbReference>
<evidence type="ECO:0000256" key="1">
    <source>
        <dbReference type="ARBA" id="ARBA00001231"/>
    </source>
</evidence>
<keyword evidence="6" id="KW-0472">Membrane</keyword>
<sequence>MALGKRLVGIMTLSLILIYFFYQPLPKKYFQQPWIIFDLKGLELSAQEIEMLQHPAVAGIILNHSKTYGQPHIGGSPYPSLKSVKTLVSQIKSIRQELLVMIDYEGGRIQRISDPILPNIPILKPKYDLISDNLAHAKQLGHTVGQILKLLDIDCLLGPVVDQDIDQHPLAYRAISQDPEIIYQMAQAYIQAVQSHGIQTTLKHYPGLGHAMVDTHTHTGHDPRAFADISQSLQPFERLIDCTNSMIMTSHGIFDQIDSQPASQSRYWIERIKRHHKTLKIISDDVSMQGAFNHLSFEERLENTYAAGSDFVICMHRQDQLYEYLTQYQFIMKERNIRKIEP</sequence>
<dbReference type="Pfam" id="PF00933">
    <property type="entry name" value="Glyco_hydro_3"/>
    <property type="match status" value="1"/>
</dbReference>
<dbReference type="EMBL" id="JAKUDN010000002">
    <property type="protein sequence ID" value="MCP8352302.1"/>
    <property type="molecule type" value="Genomic_DNA"/>
</dbReference>
<dbReference type="Proteomes" id="UP001320768">
    <property type="component" value="Unassembled WGS sequence"/>
</dbReference>
<organism evidence="8 9">
    <name type="scientific">Candidatus Synchoanobacter obligatus</name>
    <dbReference type="NCBI Taxonomy" id="2919597"/>
    <lineage>
        <taxon>Bacteria</taxon>
        <taxon>Pseudomonadati</taxon>
        <taxon>Pseudomonadota</taxon>
        <taxon>Gammaproteobacteria</taxon>
        <taxon>Candidatus Comchoanobacterales</taxon>
        <taxon>Candidatus Comchoanobacteraceae</taxon>
        <taxon>Candidatus Synchoanobacter</taxon>
    </lineage>
</organism>
<dbReference type="EC" id="3.2.1.52" evidence="3"/>
<dbReference type="PANTHER" id="PTHR30480:SF13">
    <property type="entry name" value="BETA-HEXOSAMINIDASE"/>
    <property type="match status" value="1"/>
</dbReference>
<feature type="transmembrane region" description="Helical" evidence="6">
    <location>
        <begin position="7"/>
        <end position="25"/>
    </location>
</feature>
<evidence type="ECO:0000256" key="2">
    <source>
        <dbReference type="ARBA" id="ARBA00005336"/>
    </source>
</evidence>
<feature type="domain" description="Glycoside hydrolase family 3 N-terminal" evidence="7">
    <location>
        <begin position="43"/>
        <end position="327"/>
    </location>
</feature>
<accession>A0ABT1L547</accession>
<keyword evidence="5" id="KW-0326">Glycosidase</keyword>
<dbReference type="InterPro" id="IPR036962">
    <property type="entry name" value="Glyco_hydro_3_N_sf"/>
</dbReference>
<keyword evidence="9" id="KW-1185">Reference proteome</keyword>
<reference evidence="8 9" key="1">
    <citation type="journal article" date="2022" name="Nat. Microbiol.">
        <title>The microbiome of a bacterivorous marine choanoflagellate contains a resource-demanding obligate bacterial associate.</title>
        <authorList>
            <person name="Needham D.M."/>
            <person name="Poirier C."/>
            <person name="Bachy C."/>
            <person name="George E.E."/>
            <person name="Wilken S."/>
            <person name="Yung C.C.M."/>
            <person name="Limardo A.J."/>
            <person name="Morando M."/>
            <person name="Sudek L."/>
            <person name="Malmstrom R.R."/>
            <person name="Keeling P.J."/>
            <person name="Santoro A.E."/>
            <person name="Worden A.Z."/>
        </authorList>
    </citation>
    <scope>NUCLEOTIDE SEQUENCE [LARGE SCALE GENOMIC DNA]</scope>
    <source>
        <strain evidence="8 9">Comchoano-2</strain>
    </source>
</reference>
<evidence type="ECO:0000313" key="9">
    <source>
        <dbReference type="Proteomes" id="UP001320768"/>
    </source>
</evidence>
<keyword evidence="6" id="KW-0812">Transmembrane</keyword>
<dbReference type="Gene3D" id="3.20.20.300">
    <property type="entry name" value="Glycoside hydrolase, family 3, N-terminal domain"/>
    <property type="match status" value="1"/>
</dbReference>
<evidence type="ECO:0000259" key="7">
    <source>
        <dbReference type="Pfam" id="PF00933"/>
    </source>
</evidence>
<evidence type="ECO:0000256" key="5">
    <source>
        <dbReference type="ARBA" id="ARBA00023295"/>
    </source>
</evidence>
<comment type="caution">
    <text evidence="8">The sequence shown here is derived from an EMBL/GenBank/DDBJ whole genome shotgun (WGS) entry which is preliminary data.</text>
</comment>
<protein>
    <recommendedName>
        <fullName evidence="3">beta-N-acetylhexosaminidase</fullName>
        <ecNumber evidence="3">3.2.1.52</ecNumber>
    </recommendedName>
</protein>
<evidence type="ECO:0000256" key="6">
    <source>
        <dbReference type="SAM" id="Phobius"/>
    </source>
</evidence>
<evidence type="ECO:0000313" key="8">
    <source>
        <dbReference type="EMBL" id="MCP8352302.1"/>
    </source>
</evidence>
<proteinExistence type="inferred from homology"/>
<gene>
    <name evidence="8" type="ORF">MKS91_03245</name>
</gene>
<comment type="similarity">
    <text evidence="2">Belongs to the glycosyl hydrolase 3 family.</text>
</comment>
<name>A0ABT1L547_9GAMM</name>
<keyword evidence="6" id="KW-1133">Transmembrane helix</keyword>
<evidence type="ECO:0000256" key="4">
    <source>
        <dbReference type="ARBA" id="ARBA00022801"/>
    </source>
</evidence>
<dbReference type="RefSeq" id="WP_258569408.1">
    <property type="nucleotide sequence ID" value="NZ_JAKUDN010000002.1"/>
</dbReference>
<keyword evidence="4" id="KW-0378">Hydrolase</keyword>
<dbReference type="SUPFAM" id="SSF51445">
    <property type="entry name" value="(Trans)glycosidases"/>
    <property type="match status" value="1"/>
</dbReference>
<dbReference type="PANTHER" id="PTHR30480">
    <property type="entry name" value="BETA-HEXOSAMINIDASE-RELATED"/>
    <property type="match status" value="1"/>
</dbReference>
<dbReference type="InterPro" id="IPR050226">
    <property type="entry name" value="NagZ_Beta-hexosaminidase"/>
</dbReference>
<evidence type="ECO:0000256" key="3">
    <source>
        <dbReference type="ARBA" id="ARBA00012663"/>
    </source>
</evidence>
<comment type="catalytic activity">
    <reaction evidence="1">
        <text>Hydrolysis of terminal non-reducing N-acetyl-D-hexosamine residues in N-acetyl-beta-D-hexosaminides.</text>
        <dbReference type="EC" id="3.2.1.52"/>
    </reaction>
</comment>
<dbReference type="InterPro" id="IPR017853">
    <property type="entry name" value="GH"/>
</dbReference>